<dbReference type="Proteomes" id="UP000730482">
    <property type="component" value="Unassembled WGS sequence"/>
</dbReference>
<keyword evidence="3" id="KW-1185">Reference proteome</keyword>
<feature type="transmembrane region" description="Helical" evidence="1">
    <location>
        <begin position="168"/>
        <end position="186"/>
    </location>
</feature>
<keyword evidence="1" id="KW-0812">Transmembrane</keyword>
<feature type="transmembrane region" description="Helical" evidence="1">
    <location>
        <begin position="7"/>
        <end position="26"/>
    </location>
</feature>
<dbReference type="EMBL" id="JAAFYZ010000007">
    <property type="protein sequence ID" value="MBS2545867.1"/>
    <property type="molecule type" value="Genomic_DNA"/>
</dbReference>
<comment type="caution">
    <text evidence="2">The sequence shown here is derived from an EMBL/GenBank/DDBJ whole genome shotgun (WGS) entry which is preliminary data.</text>
</comment>
<accession>A0ABS5KHN4</accession>
<evidence type="ECO:0008006" key="4">
    <source>
        <dbReference type="Google" id="ProtNLM"/>
    </source>
</evidence>
<reference evidence="2 3" key="1">
    <citation type="submission" date="2020-02" db="EMBL/GenBank/DDBJ databases">
        <title>Acidophilic actinobacteria isolated from forest soil.</title>
        <authorList>
            <person name="Golinska P."/>
        </authorList>
    </citation>
    <scope>NUCLEOTIDE SEQUENCE [LARGE SCALE GENOMIC DNA]</scope>
    <source>
        <strain evidence="2 3">NL8</strain>
    </source>
</reference>
<feature type="transmembrane region" description="Helical" evidence="1">
    <location>
        <begin position="69"/>
        <end position="90"/>
    </location>
</feature>
<evidence type="ECO:0000313" key="3">
    <source>
        <dbReference type="Proteomes" id="UP000730482"/>
    </source>
</evidence>
<dbReference type="RefSeq" id="WP_212007522.1">
    <property type="nucleotide sequence ID" value="NZ_JAAFYZ010000007.1"/>
</dbReference>
<feature type="transmembrane region" description="Helical" evidence="1">
    <location>
        <begin position="133"/>
        <end position="161"/>
    </location>
</feature>
<dbReference type="Pfam" id="PF20334">
    <property type="entry name" value="DUF6629"/>
    <property type="match status" value="1"/>
</dbReference>
<protein>
    <recommendedName>
        <fullName evidence="4">Integral membrane protein</fullName>
    </recommendedName>
</protein>
<keyword evidence="1" id="KW-1133">Transmembrane helix</keyword>
<feature type="transmembrane region" description="Helical" evidence="1">
    <location>
        <begin position="102"/>
        <end position="121"/>
    </location>
</feature>
<gene>
    <name evidence="2" type="ORF">KGQ19_03200</name>
</gene>
<sequence>MCWSPDADLIAGGVIAALGIGTLAGVRRRTDLPLAALPLLLGTHQMVESVVWRGQEGTVSPSVASAARVIWAVIALPLLPLLVPVAVLLASSSAAGKVRRRLVFLTGVGAATSITLAVALAREPVKAHVHGHTIAYTVGIAAAPLVVAGYLVATLGALLVAEDRTIRTLGVVCTVGSVVCFLVWRLAFASTWCALAAVASLILLRWAWGSRPMTRPSGLDRTRLQN</sequence>
<name>A0ABS5KHN4_9ACTN</name>
<dbReference type="InterPro" id="IPR046737">
    <property type="entry name" value="DUF6629"/>
</dbReference>
<evidence type="ECO:0000256" key="1">
    <source>
        <dbReference type="SAM" id="Phobius"/>
    </source>
</evidence>
<keyword evidence="1" id="KW-0472">Membrane</keyword>
<organism evidence="2 3">
    <name type="scientific">Catenulispora pinistramenti</name>
    <dbReference type="NCBI Taxonomy" id="2705254"/>
    <lineage>
        <taxon>Bacteria</taxon>
        <taxon>Bacillati</taxon>
        <taxon>Actinomycetota</taxon>
        <taxon>Actinomycetes</taxon>
        <taxon>Catenulisporales</taxon>
        <taxon>Catenulisporaceae</taxon>
        <taxon>Catenulispora</taxon>
    </lineage>
</organism>
<evidence type="ECO:0000313" key="2">
    <source>
        <dbReference type="EMBL" id="MBS2545867.1"/>
    </source>
</evidence>
<feature type="transmembrane region" description="Helical" evidence="1">
    <location>
        <begin position="192"/>
        <end position="208"/>
    </location>
</feature>
<proteinExistence type="predicted"/>